<dbReference type="Proteomes" id="UP001157502">
    <property type="component" value="Chromosome 13"/>
</dbReference>
<name>A0ACC2GHG7_DALPE</name>
<sequence>MEAAGYTADSNVQTCVDRHDACLSQLEETVKQVLQALHRLGRSSSPTPPDFAHPNSHIVSSRHSSETSARSLQPSTPGEVQWIAGNVQWISTTVLDVHAPAHLVCFRQGPGVHPHVLPDRRISPVGNCRVDGESYEEFTRLVRQPPSDLQATCASYGLFNSTISPMVRHQERLVSSLGDLPPSWSEASRSQVRSSSGAKLVPVENPEQTCEVEENSKVTCGLSDITAEHCHAISCCHDGRKCYYGKAVTVQCTKDGQFVVVVARDATVPNLELDSIHLLAGGEAHCSPIGTTNAFAIYQFKVTECGTVVSEEHDTIIYENRMSSSYEVGIGPYGAITRDSHYDLLFQCRYTGTSVETLAIEVSQPLNPLIVIAEAALSVELRLANGHCLIKGCNEEEEAYSSYYTAADYPITKILRDPVYAEVRILGMTDPNVVLMLEQCWATTTPNPNSLPHWDLLVDGCAYKDDRYLTNPVSVSSSSILPPGAIASHYKRFVFKMFTFVDPTSLIPMRENVYIHCSTNICHRDAGNCEQACYRQKREVSAEGQKRTKSEVVSSQQVIMIDQPISA</sequence>
<accession>A0ACC2GHG7</accession>
<keyword evidence="2" id="KW-1185">Reference proteome</keyword>
<reference evidence="1" key="1">
    <citation type="submission" date="2021-05" db="EMBL/GenBank/DDBJ databases">
        <authorList>
            <person name="Pan Q."/>
            <person name="Jouanno E."/>
            <person name="Zahm M."/>
            <person name="Klopp C."/>
            <person name="Cabau C."/>
            <person name="Louis A."/>
            <person name="Berthelot C."/>
            <person name="Parey E."/>
            <person name="Roest Crollius H."/>
            <person name="Montfort J."/>
            <person name="Robinson-Rechavi M."/>
            <person name="Bouchez O."/>
            <person name="Lampietro C."/>
            <person name="Lopez Roques C."/>
            <person name="Donnadieu C."/>
            <person name="Postlethwait J."/>
            <person name="Bobe J."/>
            <person name="Dillon D."/>
            <person name="Chandos A."/>
            <person name="von Hippel F."/>
            <person name="Guiguen Y."/>
        </authorList>
    </citation>
    <scope>NUCLEOTIDE SEQUENCE</scope>
    <source>
        <strain evidence="1">YG-Jan2019</strain>
    </source>
</reference>
<dbReference type="EMBL" id="CM055740">
    <property type="protein sequence ID" value="KAJ8003062.1"/>
    <property type="molecule type" value="Genomic_DNA"/>
</dbReference>
<protein>
    <submittedName>
        <fullName evidence="1">Uncharacterized protein</fullName>
    </submittedName>
</protein>
<comment type="caution">
    <text evidence="1">The sequence shown here is derived from an EMBL/GenBank/DDBJ whole genome shotgun (WGS) entry which is preliminary data.</text>
</comment>
<evidence type="ECO:0000313" key="2">
    <source>
        <dbReference type="Proteomes" id="UP001157502"/>
    </source>
</evidence>
<evidence type="ECO:0000313" key="1">
    <source>
        <dbReference type="EMBL" id="KAJ8003062.1"/>
    </source>
</evidence>
<proteinExistence type="predicted"/>
<organism evidence="1 2">
    <name type="scientific">Dallia pectoralis</name>
    <name type="common">Alaska blackfish</name>
    <dbReference type="NCBI Taxonomy" id="75939"/>
    <lineage>
        <taxon>Eukaryota</taxon>
        <taxon>Metazoa</taxon>
        <taxon>Chordata</taxon>
        <taxon>Craniata</taxon>
        <taxon>Vertebrata</taxon>
        <taxon>Euteleostomi</taxon>
        <taxon>Actinopterygii</taxon>
        <taxon>Neopterygii</taxon>
        <taxon>Teleostei</taxon>
        <taxon>Protacanthopterygii</taxon>
        <taxon>Esociformes</taxon>
        <taxon>Umbridae</taxon>
        <taxon>Dallia</taxon>
    </lineage>
</organism>
<gene>
    <name evidence="1" type="ORF">DPEC_G00165450</name>
</gene>